<evidence type="ECO:0000259" key="2">
    <source>
        <dbReference type="Pfam" id="PF13391"/>
    </source>
</evidence>
<gene>
    <name evidence="3" type="ORF">AU210_001511</name>
</gene>
<feature type="compositionally biased region" description="Acidic residues" evidence="1">
    <location>
        <begin position="410"/>
        <end position="419"/>
    </location>
</feature>
<dbReference type="AlphaFoldDB" id="A0A2H3I1J0"/>
<dbReference type="InterPro" id="IPR003615">
    <property type="entry name" value="HNH_nuc"/>
</dbReference>
<dbReference type="EMBL" id="MABQ02000001">
    <property type="protein sequence ID" value="PCD46098.1"/>
    <property type="molecule type" value="Genomic_DNA"/>
</dbReference>
<dbReference type="Proteomes" id="UP000219602">
    <property type="component" value="Chromosome 1"/>
</dbReference>
<comment type="caution">
    <text evidence="3">The sequence shown here is derived from an EMBL/GenBank/DDBJ whole genome shotgun (WGS) entry which is preliminary data.</text>
</comment>
<organism evidence="3 4">
    <name type="scientific">Fusarium oxysporum f. sp. radicis-cucumerinum</name>
    <dbReference type="NCBI Taxonomy" id="327505"/>
    <lineage>
        <taxon>Eukaryota</taxon>
        <taxon>Fungi</taxon>
        <taxon>Dikarya</taxon>
        <taxon>Ascomycota</taxon>
        <taxon>Pezizomycotina</taxon>
        <taxon>Sordariomycetes</taxon>
        <taxon>Hypocreomycetidae</taxon>
        <taxon>Hypocreales</taxon>
        <taxon>Nectriaceae</taxon>
        <taxon>Fusarium</taxon>
        <taxon>Fusarium oxysporum species complex</taxon>
    </lineage>
</organism>
<evidence type="ECO:0000313" key="3">
    <source>
        <dbReference type="EMBL" id="PCD46098.1"/>
    </source>
</evidence>
<accession>A0A2H3I1J0</accession>
<evidence type="ECO:0000313" key="4">
    <source>
        <dbReference type="Proteomes" id="UP000219602"/>
    </source>
</evidence>
<evidence type="ECO:0000256" key="1">
    <source>
        <dbReference type="SAM" id="MobiDB-lite"/>
    </source>
</evidence>
<dbReference type="Pfam" id="PF13391">
    <property type="entry name" value="HNH_2"/>
    <property type="match status" value="1"/>
</dbReference>
<reference evidence="3 4" key="2">
    <citation type="journal article" date="2017" name="Sci. Rep.">
        <title>A mobile pathogenicity chromosome in Fusarium oxysporum for infection of multiple cucurbit species.</title>
        <authorList>
            <person name="van Dam P."/>
            <person name="Fokkens L."/>
            <person name="Ayukawa Y."/>
            <person name="van der Gragt M."/>
            <person name="Ter Horst A."/>
            <person name="Brankovics B."/>
            <person name="Houterman P.M."/>
            <person name="Arie T."/>
            <person name="Rep M."/>
        </authorList>
    </citation>
    <scope>NUCLEOTIDE SEQUENCE [LARGE SCALE GENOMIC DNA]</scope>
    <source>
        <strain evidence="3 4">Forc016</strain>
    </source>
</reference>
<feature type="compositionally biased region" description="Polar residues" evidence="1">
    <location>
        <begin position="422"/>
        <end position="439"/>
    </location>
</feature>
<proteinExistence type="predicted"/>
<feature type="domain" description="HNH nuclease" evidence="2">
    <location>
        <begin position="180"/>
        <end position="266"/>
    </location>
</feature>
<protein>
    <recommendedName>
        <fullName evidence="2">HNH nuclease domain-containing protein</fullName>
    </recommendedName>
</protein>
<reference evidence="3 4" key="1">
    <citation type="journal article" date="2016" name="Environ. Microbiol.">
        <title>Effector profiles distinguish formae speciales of Fusarium oxysporum.</title>
        <authorList>
            <person name="van Dam P."/>
            <person name="Fokkens L."/>
            <person name="Schmidt S.M."/>
            <person name="Linmans J.H."/>
            <person name="Kistler H.C."/>
            <person name="Ma L.J."/>
            <person name="Rep M."/>
        </authorList>
    </citation>
    <scope>NUCLEOTIDE SEQUENCE [LARGE SCALE GENOMIC DNA]</scope>
    <source>
        <strain evidence="3 4">Forc016</strain>
    </source>
</reference>
<name>A0A2H3I1J0_FUSOX</name>
<sequence>MASAPEEVSGVVETQALELREFYKLYETAKDHHKRFITHRQEHKDPVVLLPLDALQIKLDKLEKAIKLQREHRSKPDWEPNAIQFCFLLNLPLDELTTTWNNYKQSSVVLHHLDNVGPLTSYFLQKAQYVSAKRDRDGKNEDIIDRVKWLEAALDKLDTTRIKRKDPELEACKKNDGGHCIVTGVANPQVCHIIPFAFNNSDKNTKKTSLFSSTIFSMLGLPGNKETEDAITLLHQGKGSLDKQWNMICLSPSLYIWWGHAYWAFKWLDATPLTDDTKTCKIRLQFHWMPRNIKRDPTASFYLKDLPDLEEQIKHCYGSEPYLCNEQNCQACYGTKGIAAHNVESGRPIRTGDIFTIIRSTVDVPLCRTMFDIQWAIITSAAISGGALVPDELGDFSFPPGDYRFSYEDIQDNVEADEDTQSRVQSWVDQNSPEPQQEL</sequence>
<feature type="region of interest" description="Disordered" evidence="1">
    <location>
        <begin position="410"/>
        <end position="439"/>
    </location>
</feature>